<evidence type="ECO:0000259" key="6">
    <source>
        <dbReference type="PROSITE" id="PS51468"/>
    </source>
</evidence>
<dbReference type="Pfam" id="PF13768">
    <property type="entry name" value="VWA_3"/>
    <property type="match status" value="1"/>
</dbReference>
<dbReference type="GO" id="GO:0003677">
    <property type="term" value="F:DNA binding"/>
    <property type="evidence" value="ECO:0007669"/>
    <property type="project" value="InterPro"/>
</dbReference>
<dbReference type="SMART" id="SM00609">
    <property type="entry name" value="VIT"/>
    <property type="match status" value="1"/>
</dbReference>
<feature type="domain" description="VIT" evidence="6">
    <location>
        <begin position="14"/>
        <end position="145"/>
    </location>
</feature>
<dbReference type="SUPFAM" id="SSF53300">
    <property type="entry name" value="vWA-like"/>
    <property type="match status" value="1"/>
</dbReference>
<keyword evidence="8" id="KW-1185">Reference proteome</keyword>
<reference evidence="7" key="1">
    <citation type="journal article" date="2021" name="Nat. Commun.">
        <title>Genetic determinants of endophytism in the Arabidopsis root mycobiome.</title>
        <authorList>
            <person name="Mesny F."/>
            <person name="Miyauchi S."/>
            <person name="Thiergart T."/>
            <person name="Pickel B."/>
            <person name="Atanasova L."/>
            <person name="Karlsson M."/>
            <person name="Huettel B."/>
            <person name="Barry K.W."/>
            <person name="Haridas S."/>
            <person name="Chen C."/>
            <person name="Bauer D."/>
            <person name="Andreopoulos W."/>
            <person name="Pangilinan J."/>
            <person name="LaButti K."/>
            <person name="Riley R."/>
            <person name="Lipzen A."/>
            <person name="Clum A."/>
            <person name="Drula E."/>
            <person name="Henrissat B."/>
            <person name="Kohler A."/>
            <person name="Grigoriev I.V."/>
            <person name="Martin F.M."/>
            <person name="Hacquard S."/>
        </authorList>
    </citation>
    <scope>NUCLEOTIDE SEQUENCE</scope>
    <source>
        <strain evidence="7">MPI-CAGE-CH-0243</strain>
    </source>
</reference>
<evidence type="ECO:0000256" key="2">
    <source>
        <dbReference type="ARBA" id="ARBA00022454"/>
    </source>
</evidence>
<sequence>MMRRITQDHVCGCYYTQVIQKQLKRLYLPQVGIVAHTTVQNIASKTVLKQTFDNCQNRSLDEIRYMFPLLDGVSVVAFTCNIGDRSIHGLVKERNEARQTYQQEKERGETTALLEQLPDAADVFTTTIGNIPANERLVVTIVYIQELKHDAEVDGIRLTIPTHIAPRYGSHLDVLPIPTDTMGIAITVDIQISNTPIKKIVSPSHPVEVSLEESTSRASVGLTLSNVQLENDFVLQIVAKDVGIPQAILEEHSFLPNQRALMTTLVPKFNLKPSRPELVFIADRSGSMSSNMNTLISALQVFLKSIPIGCMFNICSFGSRYEFLWPQSRTYQQDTLEEALHYVKQFRADFGGTETLQAIKATVENCLTDLPTEIMLLTDGDIWSQVAVFEYVESSVKTNNIRVFPIGIGRGVSSSLVEGVARAGKGFAQMVANNEKLEAKIVRMLKGALTPHINDYRLEIRYEDDSVESISDSLHLCLTLDDSETPERDGPRYSLRKKPISLYNVDVNEEHPKHNELKHIFADLPTFNRPNILQTPGTIPALFPFNRTSIYLLLAPKAVDLKPTSVVLKATSPDGPLELEIPIEIQTEPGEMIHQLAARRAIQELEDGQGWVMDAQTDEGIMFKNKWPGKMERLLQREAVRLGVEFQVGGKHCSFVAVEANEGEIMEKRKKALDNVLNHSSTNSKQAESEMEDWELVEEVQPPHIFSHKKQVRTKLTARVSTGGKAPRRQLASKACRKSAPSSPPTPAKKKRNTGSSAHDVAIASVPKAAHPTMDGEKDPGDSDQEMQFRPCDTTTPVEALAQDNRTMLQHLIRGQSFEGWWSVRDIPSTLKFTSTIRSLATVKHANNFPDLSVENLEQILATTIVVVFLEQKMAEEQDVWELIVEKARSWLDEQAKSEVLAVIWREATELVG</sequence>
<feature type="domain" description="VWFA" evidence="5">
    <location>
        <begin position="277"/>
        <end position="453"/>
    </location>
</feature>
<gene>
    <name evidence="7" type="ORF">B0J11DRAFT_282099</name>
</gene>
<dbReference type="PROSITE" id="PS50234">
    <property type="entry name" value="VWFA"/>
    <property type="match status" value="1"/>
</dbReference>
<accession>A0A9P9DV11</accession>
<dbReference type="Proteomes" id="UP000700596">
    <property type="component" value="Unassembled WGS sequence"/>
</dbReference>
<feature type="region of interest" description="Disordered" evidence="4">
    <location>
        <begin position="705"/>
        <end position="787"/>
    </location>
</feature>
<evidence type="ECO:0000313" key="7">
    <source>
        <dbReference type="EMBL" id="KAH7126669.1"/>
    </source>
</evidence>
<comment type="subcellular location">
    <subcellularLocation>
        <location evidence="1">Chromosome</location>
    </subcellularLocation>
</comment>
<dbReference type="PROSITE" id="PS51468">
    <property type="entry name" value="VIT"/>
    <property type="match status" value="1"/>
</dbReference>
<dbReference type="InterPro" id="IPR013694">
    <property type="entry name" value="VIT"/>
</dbReference>
<evidence type="ECO:0000256" key="1">
    <source>
        <dbReference type="ARBA" id="ARBA00004286"/>
    </source>
</evidence>
<proteinExistence type="predicted"/>
<dbReference type="PANTHER" id="PTHR45737:SF6">
    <property type="entry name" value="VON WILLEBRAND FACTOR A DOMAIN-CONTAINING PROTEIN 5A"/>
    <property type="match status" value="1"/>
</dbReference>
<dbReference type="InterPro" id="IPR000164">
    <property type="entry name" value="Histone_H3/CENP-A"/>
</dbReference>
<dbReference type="SMART" id="SM00327">
    <property type="entry name" value="VWA"/>
    <property type="match status" value="1"/>
</dbReference>
<dbReference type="OrthoDB" id="1729737at2759"/>
<dbReference type="InterPro" id="IPR002035">
    <property type="entry name" value="VWF_A"/>
</dbReference>
<comment type="caution">
    <text evidence="7">The sequence shown here is derived from an EMBL/GenBank/DDBJ whole genome shotgun (WGS) entry which is preliminary data.</text>
</comment>
<keyword evidence="2" id="KW-0158">Chromosome</keyword>
<keyword evidence="3" id="KW-0238">DNA-binding</keyword>
<evidence type="ECO:0000259" key="5">
    <source>
        <dbReference type="PROSITE" id="PS50234"/>
    </source>
</evidence>
<dbReference type="Pfam" id="PF08487">
    <property type="entry name" value="VIT"/>
    <property type="match status" value="1"/>
</dbReference>
<name>A0A9P9DV11_9PLEO</name>
<dbReference type="PANTHER" id="PTHR45737">
    <property type="entry name" value="VON WILLEBRAND FACTOR A DOMAIN-CONTAINING PROTEIN 5A"/>
    <property type="match status" value="1"/>
</dbReference>
<dbReference type="EMBL" id="JAGMWT010000006">
    <property type="protein sequence ID" value="KAH7126669.1"/>
    <property type="molecule type" value="Genomic_DNA"/>
</dbReference>
<evidence type="ECO:0000256" key="3">
    <source>
        <dbReference type="ARBA" id="ARBA00023269"/>
    </source>
</evidence>
<evidence type="ECO:0000256" key="4">
    <source>
        <dbReference type="SAM" id="MobiDB-lite"/>
    </source>
</evidence>
<keyword evidence="3" id="KW-0544">Nucleosome core</keyword>
<dbReference type="GO" id="GO:0030527">
    <property type="term" value="F:structural constituent of chromatin"/>
    <property type="evidence" value="ECO:0007669"/>
    <property type="project" value="InterPro"/>
</dbReference>
<organism evidence="7 8">
    <name type="scientific">Dendryphion nanum</name>
    <dbReference type="NCBI Taxonomy" id="256645"/>
    <lineage>
        <taxon>Eukaryota</taxon>
        <taxon>Fungi</taxon>
        <taxon>Dikarya</taxon>
        <taxon>Ascomycota</taxon>
        <taxon>Pezizomycotina</taxon>
        <taxon>Dothideomycetes</taxon>
        <taxon>Pleosporomycetidae</taxon>
        <taxon>Pleosporales</taxon>
        <taxon>Torulaceae</taxon>
        <taxon>Dendryphion</taxon>
    </lineage>
</organism>
<dbReference type="GO" id="GO:0000786">
    <property type="term" value="C:nucleosome"/>
    <property type="evidence" value="ECO:0007669"/>
    <property type="project" value="UniProtKB-KW"/>
</dbReference>
<dbReference type="PRINTS" id="PR00622">
    <property type="entry name" value="HISTONEH3"/>
</dbReference>
<protein>
    <submittedName>
        <fullName evidence="7">von Willebrand domain-containing protein</fullName>
    </submittedName>
</protein>
<dbReference type="InterPro" id="IPR036465">
    <property type="entry name" value="vWFA_dom_sf"/>
</dbReference>
<dbReference type="Gene3D" id="3.40.50.410">
    <property type="entry name" value="von Willebrand factor, type A domain"/>
    <property type="match status" value="1"/>
</dbReference>
<dbReference type="AlphaFoldDB" id="A0A9P9DV11"/>
<evidence type="ECO:0000313" key="8">
    <source>
        <dbReference type="Proteomes" id="UP000700596"/>
    </source>
</evidence>